<geneLocation type="plasmid" evidence="1 2">
    <name>plas2</name>
</geneLocation>
<dbReference type="Proteomes" id="UP000515297">
    <property type="component" value="Plasmid plas2"/>
</dbReference>
<dbReference type="EMBL" id="CP060054">
    <property type="protein sequence ID" value="QNE07782.1"/>
    <property type="molecule type" value="Genomic_DNA"/>
</dbReference>
<sequence length="162" mass="18108">MSLDLQEQQQVRAERLEAYRKVIVEAWHRKGLKNTEVSAYTGRGPSLISKIKNGRAPICSRISNQLIDLLELDRARLFLAIEVAGNGALYFDPAFKNACIASLCFFEHMMDRLHTEGECERRSVFAAFSKDTVERVAGQAGDDVAEQFSSYSPAYSRQAATA</sequence>
<name>A0A7G6W1B7_9SPHN</name>
<dbReference type="SUPFAM" id="SSF47413">
    <property type="entry name" value="lambda repressor-like DNA-binding domains"/>
    <property type="match status" value="1"/>
</dbReference>
<keyword evidence="1" id="KW-0614">Plasmid</keyword>
<evidence type="ECO:0000313" key="2">
    <source>
        <dbReference type="Proteomes" id="UP000515297"/>
    </source>
</evidence>
<protein>
    <submittedName>
        <fullName evidence="1">Uncharacterized protein</fullName>
    </submittedName>
</protein>
<proteinExistence type="predicted"/>
<dbReference type="RefSeq" id="WP_185886209.1">
    <property type="nucleotide sequence ID" value="NZ_CP060054.1"/>
</dbReference>
<accession>A0A7G6W1B7</accession>
<gene>
    <name evidence="1" type="ORF">H4O24_19750</name>
</gene>
<dbReference type="AlphaFoldDB" id="A0A7G6W1B7"/>
<organism evidence="1 2">
    <name type="scientific">Croceicoccus marinus</name>
    <dbReference type="NCBI Taxonomy" id="450378"/>
    <lineage>
        <taxon>Bacteria</taxon>
        <taxon>Pseudomonadati</taxon>
        <taxon>Pseudomonadota</taxon>
        <taxon>Alphaproteobacteria</taxon>
        <taxon>Sphingomonadales</taxon>
        <taxon>Erythrobacteraceae</taxon>
        <taxon>Croceicoccus</taxon>
    </lineage>
</organism>
<reference evidence="1 2" key="1">
    <citation type="submission" date="2020-08" db="EMBL/GenBank/DDBJ databases">
        <authorList>
            <person name="Liu G."/>
            <person name="Sun C."/>
        </authorList>
    </citation>
    <scope>NUCLEOTIDE SEQUENCE [LARGE SCALE GENOMIC DNA]</scope>
    <source>
        <strain evidence="1 2">OT19</strain>
        <plasmid evidence="1 2">plas2</plasmid>
    </source>
</reference>
<evidence type="ECO:0000313" key="1">
    <source>
        <dbReference type="EMBL" id="QNE07782.1"/>
    </source>
</evidence>
<dbReference type="InterPro" id="IPR010982">
    <property type="entry name" value="Lambda_DNA-bd_dom_sf"/>
</dbReference>
<dbReference type="GO" id="GO:0003677">
    <property type="term" value="F:DNA binding"/>
    <property type="evidence" value="ECO:0007669"/>
    <property type="project" value="InterPro"/>
</dbReference>